<dbReference type="STRING" id="279824.SAMN03080617_04145"/>
<dbReference type="InterPro" id="IPR025316">
    <property type="entry name" value="DUF4221"/>
</dbReference>
<keyword evidence="2" id="KW-1185">Reference proteome</keyword>
<reference evidence="2" key="1">
    <citation type="submission" date="2016-10" db="EMBL/GenBank/DDBJ databases">
        <authorList>
            <person name="Varghese N."/>
            <person name="Submissions S."/>
        </authorList>
    </citation>
    <scope>NUCLEOTIDE SEQUENCE [LARGE SCALE GENOMIC DNA]</scope>
    <source>
        <strain evidence="2">DSM 22703</strain>
    </source>
</reference>
<accession>A0A1G5ZM97</accession>
<evidence type="ECO:0000313" key="1">
    <source>
        <dbReference type="EMBL" id="SDA95884.1"/>
    </source>
</evidence>
<evidence type="ECO:0008006" key="3">
    <source>
        <dbReference type="Google" id="ProtNLM"/>
    </source>
</evidence>
<gene>
    <name evidence="1" type="ORF">SAMN03080617_04145</name>
</gene>
<proteinExistence type="predicted"/>
<dbReference type="RefSeq" id="WP_092734604.1">
    <property type="nucleotide sequence ID" value="NZ_FMXE01000047.1"/>
</dbReference>
<dbReference type="EMBL" id="FMXE01000047">
    <property type="protein sequence ID" value="SDA95884.1"/>
    <property type="molecule type" value="Genomic_DNA"/>
</dbReference>
<dbReference type="OrthoDB" id="833511at2"/>
<dbReference type="PROSITE" id="PS51257">
    <property type="entry name" value="PROKAR_LIPOPROTEIN"/>
    <property type="match status" value="1"/>
</dbReference>
<evidence type="ECO:0000313" key="2">
    <source>
        <dbReference type="Proteomes" id="UP000198756"/>
    </source>
</evidence>
<organism evidence="1 2">
    <name type="scientific">Algoriphagus alkaliphilus</name>
    <dbReference type="NCBI Taxonomy" id="279824"/>
    <lineage>
        <taxon>Bacteria</taxon>
        <taxon>Pseudomonadati</taxon>
        <taxon>Bacteroidota</taxon>
        <taxon>Cytophagia</taxon>
        <taxon>Cytophagales</taxon>
        <taxon>Cyclobacteriaceae</taxon>
        <taxon>Algoriphagus</taxon>
    </lineage>
</organism>
<dbReference type="Pfam" id="PF13970">
    <property type="entry name" value="DUF4221"/>
    <property type="match status" value="1"/>
</dbReference>
<sequence>MTRFTLFAFALIAFSCGSTDSEDSASSNVLEDISFSIDTVVVNPGEELINLQWGLGLADITADKKKLYLLDGTSQSLFEVDLDGLKLLRKIQFEKEGPNGIGTYPGGFQILSDGNFLISGFQGSAIFSPSKEKIRDIKFLAGNIDSLSKDLENGAYFGLLASQDSKHFLSLPGNFFDGTRDLLVADFSSVKGKMIDIPAMDIASELRIVLKSAEAMMVAAENLEIQDLNGRAVISSSATSDIYLYDYSSDSLRLVNYQHRLVPGKKEPRSKSEVSSQEEFQVEWAKLQEQIGFEKFFWDDKNLRYYRFGKISQPKVDDKTPRKADVFLFAYDKEFKMIGETQLKDLTSVPAYPFFKNGKLWSYVNVEDELGFAVIDFKF</sequence>
<dbReference type="AlphaFoldDB" id="A0A1G5ZM97"/>
<dbReference type="SUPFAM" id="SSF63829">
    <property type="entry name" value="Calcium-dependent phosphotriesterase"/>
    <property type="match status" value="1"/>
</dbReference>
<name>A0A1G5ZM97_9BACT</name>
<protein>
    <recommendedName>
        <fullName evidence="3">DUF4221 domain-containing protein</fullName>
    </recommendedName>
</protein>
<dbReference type="Proteomes" id="UP000198756">
    <property type="component" value="Unassembled WGS sequence"/>
</dbReference>